<comment type="caution">
    <text evidence="2">The sequence shown here is derived from an EMBL/GenBank/DDBJ whole genome shotgun (WGS) entry which is preliminary data.</text>
</comment>
<proteinExistence type="predicted"/>
<dbReference type="Pfam" id="PF17338">
    <property type="entry name" value="GP88"/>
    <property type="match status" value="1"/>
</dbReference>
<protein>
    <recommendedName>
        <fullName evidence="1">Gene product 88 domain-containing protein</fullName>
    </recommendedName>
</protein>
<evidence type="ECO:0000259" key="1">
    <source>
        <dbReference type="Pfam" id="PF17338"/>
    </source>
</evidence>
<dbReference type="EMBL" id="LAZR01015908">
    <property type="protein sequence ID" value="KKM06828.1"/>
    <property type="molecule type" value="Genomic_DNA"/>
</dbReference>
<organism evidence="2">
    <name type="scientific">marine sediment metagenome</name>
    <dbReference type="NCBI Taxonomy" id="412755"/>
    <lineage>
        <taxon>unclassified sequences</taxon>
        <taxon>metagenomes</taxon>
        <taxon>ecological metagenomes</taxon>
    </lineage>
</organism>
<dbReference type="AlphaFoldDB" id="A0A0F9K6N7"/>
<sequence length="189" mass="22123">MNYLNTNSALKKDKIFKFSLPVKKTCKGAKECLKFCYATKGAYMVYKKTVDKAHARNFKFSKSMFFASRIVEEIDRRKIKIVRIHDCGDFYNQVYLNKWTEIAKNLPDTRFYAYTKSLQLDFKAFTRLPNTKIIQSFGGKHDDLIDFDKPHARVFNTDYELWARGYVDSSYSDLVALNTKSLFIGLTKH</sequence>
<dbReference type="InterPro" id="IPR020290">
    <property type="entry name" value="Gp88"/>
</dbReference>
<accession>A0A0F9K6N7</accession>
<evidence type="ECO:0000313" key="2">
    <source>
        <dbReference type="EMBL" id="KKM06828.1"/>
    </source>
</evidence>
<gene>
    <name evidence="2" type="ORF">LCGC14_1740130</name>
</gene>
<reference evidence="2" key="1">
    <citation type="journal article" date="2015" name="Nature">
        <title>Complex archaea that bridge the gap between prokaryotes and eukaryotes.</title>
        <authorList>
            <person name="Spang A."/>
            <person name="Saw J.H."/>
            <person name="Jorgensen S.L."/>
            <person name="Zaremba-Niedzwiedzka K."/>
            <person name="Martijn J."/>
            <person name="Lind A.E."/>
            <person name="van Eijk R."/>
            <person name="Schleper C."/>
            <person name="Guy L."/>
            <person name="Ettema T.J."/>
        </authorList>
    </citation>
    <scope>NUCLEOTIDE SEQUENCE</scope>
</reference>
<feature type="domain" description="Gene product 88" evidence="1">
    <location>
        <begin position="12"/>
        <end position="166"/>
    </location>
</feature>
<name>A0A0F9K6N7_9ZZZZ</name>